<dbReference type="GeneID" id="93731682"/>
<keyword evidence="4" id="KW-1185">Reference proteome</keyword>
<gene>
    <name evidence="3" type="ORF">SCLAV_1715</name>
</gene>
<evidence type="ECO:0000313" key="3">
    <source>
        <dbReference type="EMBL" id="EFG06790.1"/>
    </source>
</evidence>
<dbReference type="STRING" id="1901.BB341_19705"/>
<dbReference type="EMBL" id="CM000913">
    <property type="protein sequence ID" value="EFG06790.1"/>
    <property type="molecule type" value="Genomic_DNA"/>
</dbReference>
<dbReference type="OrthoDB" id="4150923at2"/>
<dbReference type="KEGG" id="sclf:BB341_19705"/>
<keyword evidence="2" id="KW-0732">Signal</keyword>
<protein>
    <recommendedName>
        <fullName evidence="5">Lipoprotein</fullName>
    </recommendedName>
</protein>
<feature type="chain" id="PRO_5041116558" description="Lipoprotein" evidence="2">
    <location>
        <begin position="23"/>
        <end position="226"/>
    </location>
</feature>
<reference evidence="3 4" key="1">
    <citation type="journal article" date="2010" name="Genome Biol. Evol.">
        <title>The sequence of a 1.8-mb bacterial linear plasmid reveals a rich evolutionary reservoir of secondary metabolic pathways.</title>
        <authorList>
            <person name="Medema M.H."/>
            <person name="Trefzer A."/>
            <person name="Kovalchuk A."/>
            <person name="van den Berg M."/>
            <person name="Mueller U."/>
            <person name="Heijne W."/>
            <person name="Wu L."/>
            <person name="Alam M.T."/>
            <person name="Ronning C.M."/>
            <person name="Nierman W.C."/>
            <person name="Bovenberg R.A.L."/>
            <person name="Breitling R."/>
            <person name="Takano E."/>
        </authorList>
    </citation>
    <scope>NUCLEOTIDE SEQUENCE [LARGE SCALE GENOMIC DNA]</scope>
    <source>
        <strain evidence="4">ATCC 27064 / DSM 738 / JCM 4710 / NBRC 13307 / NCIMB 12785 / NRRL 3585 / VKM Ac-602</strain>
    </source>
</reference>
<proteinExistence type="predicted"/>
<evidence type="ECO:0000256" key="1">
    <source>
        <dbReference type="SAM" id="MobiDB-lite"/>
    </source>
</evidence>
<organism evidence="3 4">
    <name type="scientific">Streptomyces clavuligerus</name>
    <dbReference type="NCBI Taxonomy" id="1901"/>
    <lineage>
        <taxon>Bacteria</taxon>
        <taxon>Bacillati</taxon>
        <taxon>Actinomycetota</taxon>
        <taxon>Actinomycetes</taxon>
        <taxon>Kitasatosporales</taxon>
        <taxon>Streptomycetaceae</taxon>
        <taxon>Streptomyces</taxon>
    </lineage>
</organism>
<feature type="region of interest" description="Disordered" evidence="1">
    <location>
        <begin position="56"/>
        <end position="76"/>
    </location>
</feature>
<dbReference type="eggNOG" id="ENOG5031KKN">
    <property type="taxonomic scope" value="Bacteria"/>
</dbReference>
<dbReference type="PROSITE" id="PS51257">
    <property type="entry name" value="PROKAR_LIPOPROTEIN"/>
    <property type="match status" value="1"/>
</dbReference>
<evidence type="ECO:0000256" key="2">
    <source>
        <dbReference type="SAM" id="SignalP"/>
    </source>
</evidence>
<dbReference type="Proteomes" id="UP000002357">
    <property type="component" value="Chromosome"/>
</dbReference>
<feature type="signal peptide" evidence="2">
    <location>
        <begin position="1"/>
        <end position="22"/>
    </location>
</feature>
<dbReference type="AlphaFoldDB" id="B5H0G1"/>
<name>B5H0G1_STRCL</name>
<sequence>MPHRIRRGAAAVLAVSGLLLTAACGSGDDQGDKAGKNGELSAATMKAALLTAEDLPSGYQAGQPGPSGGPATTADKPECEPIAVFLNDTIKGAAKGGSVDFEGPGGGTQLSQQVFTFPGGEAAGFVRGIGAALERCTDFGASVAGEKMTIGVRKIDGPEVGEESHSLNLTTEIKQLQMTFDIQVLVASEGTGMTRLTHVPGQEADKKKFADLARRAGDKFVAGVRG</sequence>
<accession>B5H0G1</accession>
<dbReference type="RefSeq" id="WP_003957734.1">
    <property type="nucleotide sequence ID" value="NZ_CM000913.1"/>
</dbReference>
<evidence type="ECO:0000313" key="4">
    <source>
        <dbReference type="Proteomes" id="UP000002357"/>
    </source>
</evidence>
<evidence type="ECO:0008006" key="5">
    <source>
        <dbReference type="Google" id="ProtNLM"/>
    </source>
</evidence>